<dbReference type="Gene3D" id="2.60.40.1170">
    <property type="entry name" value="Mu homology domain, subdomain B"/>
    <property type="match status" value="1"/>
</dbReference>
<dbReference type="Pfam" id="PF01345">
    <property type="entry name" value="DUF11"/>
    <property type="match status" value="2"/>
</dbReference>
<dbReference type="InterPro" id="IPR001434">
    <property type="entry name" value="OmcB-like_DUF11"/>
</dbReference>
<evidence type="ECO:0000256" key="1">
    <source>
        <dbReference type="ARBA" id="ARBA00022670"/>
    </source>
</evidence>
<dbReference type="PANTHER" id="PTHR34819:SF3">
    <property type="entry name" value="CELL SURFACE PROTEIN"/>
    <property type="match status" value="1"/>
</dbReference>
<proteinExistence type="predicted"/>
<keyword evidence="1" id="KW-0645">Protease</keyword>
<dbReference type="InterPro" id="IPR002884">
    <property type="entry name" value="P_dom"/>
</dbReference>
<keyword evidence="5" id="KW-1185">Reference proteome</keyword>
<dbReference type="InterPro" id="IPR051172">
    <property type="entry name" value="Chlamydia_OmcB"/>
</dbReference>
<comment type="caution">
    <text evidence="4">The sequence shown here is derived from an EMBL/GenBank/DDBJ whole genome shotgun (WGS) entry which is preliminary data.</text>
</comment>
<evidence type="ECO:0000313" key="5">
    <source>
        <dbReference type="Proteomes" id="UP001595887"/>
    </source>
</evidence>
<reference evidence="5" key="1">
    <citation type="journal article" date="2019" name="Int. J. Syst. Evol. Microbiol.">
        <title>The Global Catalogue of Microorganisms (GCM) 10K type strain sequencing project: providing services to taxonomists for standard genome sequencing and annotation.</title>
        <authorList>
            <consortium name="The Broad Institute Genomics Platform"/>
            <consortium name="The Broad Institute Genome Sequencing Center for Infectious Disease"/>
            <person name="Wu L."/>
            <person name="Ma J."/>
        </authorList>
    </citation>
    <scope>NUCLEOTIDE SEQUENCE [LARGE SCALE GENOMIC DNA]</scope>
    <source>
        <strain evidence="5">CECT 8531</strain>
    </source>
</reference>
<dbReference type="Gene3D" id="2.60.120.260">
    <property type="entry name" value="Galactose-binding domain-like"/>
    <property type="match status" value="1"/>
</dbReference>
<dbReference type="InterPro" id="IPR047589">
    <property type="entry name" value="DUF11_rpt"/>
</dbReference>
<dbReference type="SUPFAM" id="SSF49785">
    <property type="entry name" value="Galactose-binding domain-like"/>
    <property type="match status" value="1"/>
</dbReference>
<dbReference type="NCBIfam" id="TIGR01451">
    <property type="entry name" value="B_ant_repeat"/>
    <property type="match status" value="2"/>
</dbReference>
<keyword evidence="2" id="KW-0378">Hydrolase</keyword>
<evidence type="ECO:0000313" key="4">
    <source>
        <dbReference type="EMBL" id="MFC4292718.1"/>
    </source>
</evidence>
<evidence type="ECO:0000256" key="2">
    <source>
        <dbReference type="ARBA" id="ARBA00022801"/>
    </source>
</evidence>
<sequence length="629" mass="63552">MTSAANAQSTTRYTNTTDSAVGEISGAVACNVGTAFRRDFVVTNDFVVTDVNIGVLMAHNTRSEFALFLRSPSGTIATVKGTSGGTADNFNVLLDDQAAANVSTHTANDTATATTTVPPYQRSFQPTNGLNATFLGQDSLGTWTLFICDFQNNGVNGTFYQADLFLTSPPPSADLSLVKTVASSSPSSAIYTLSVTNSSSSQLSTSGVTVRDILPAGVTFASASGTGSYNSGTGIWTIGTSIAPGQTVSINLSVNITAASGTSITNVAEILTSATADPDSTPGNGVTSEDDYASNTFTVGGRLPGIAPNINSICSLAGAPGTTILDWNTQSWTPGSTTGSANVANIGTVNFNITTQGTFDAPLALTLDNTGGLGSAGLSLFQSIQYTNINEVTTTVITLPTAVPGVQFTVFDVDFAANDFADKLTVTGSYNGGLPSNATLTNGAVNFISGNAAIGDGGAGGTSNDGNVTVTFSTPVDTITLVYGNHTTAPADPDGQAISIHDFTFCRPVANLSVTKISSVLSDGVSGSNPKAIPGALVQYCILVTNAGTATATNVAATDNIPATLTYVTGSMRSGGNCASATTVEDENNTGPDDTDAVGMSISGSTLTGVAPSLAPATNMALVFNATVN</sequence>
<accession>A0ABV8RHJ1</accession>
<dbReference type="PROSITE" id="PS51829">
    <property type="entry name" value="P_HOMO_B"/>
    <property type="match status" value="1"/>
</dbReference>
<gene>
    <name evidence="4" type="ORF">ACFOWX_09865</name>
</gene>
<feature type="domain" description="P/Homo B" evidence="3">
    <location>
        <begin position="5"/>
        <end position="172"/>
    </location>
</feature>
<dbReference type="InterPro" id="IPR008979">
    <property type="entry name" value="Galactose-bd-like_sf"/>
</dbReference>
<dbReference type="Proteomes" id="UP001595887">
    <property type="component" value="Unassembled WGS sequence"/>
</dbReference>
<evidence type="ECO:0000259" key="3">
    <source>
        <dbReference type="PROSITE" id="PS51829"/>
    </source>
</evidence>
<dbReference type="RefSeq" id="WP_381423636.1">
    <property type="nucleotide sequence ID" value="NZ_JBHSDH010000013.1"/>
</dbReference>
<name>A0ABV8RHJ1_9SPHN</name>
<dbReference type="EMBL" id="JBHSDH010000013">
    <property type="protein sequence ID" value="MFC4292718.1"/>
    <property type="molecule type" value="Genomic_DNA"/>
</dbReference>
<protein>
    <submittedName>
        <fullName evidence="4">DUF11 domain-containing protein</fullName>
    </submittedName>
</protein>
<organism evidence="4 5">
    <name type="scientific">Sphingorhabdus arenilitoris</name>
    <dbReference type="NCBI Taxonomy" id="1490041"/>
    <lineage>
        <taxon>Bacteria</taxon>
        <taxon>Pseudomonadati</taxon>
        <taxon>Pseudomonadota</taxon>
        <taxon>Alphaproteobacteria</taxon>
        <taxon>Sphingomonadales</taxon>
        <taxon>Sphingomonadaceae</taxon>
        <taxon>Sphingorhabdus</taxon>
    </lineage>
</organism>
<dbReference type="PANTHER" id="PTHR34819">
    <property type="entry name" value="LARGE CYSTEINE-RICH PERIPLASMIC PROTEIN OMCB"/>
    <property type="match status" value="1"/>
</dbReference>